<comment type="cofactor">
    <cofactor evidence="1">
        <name>FAD</name>
        <dbReference type="ChEBI" id="CHEBI:57692"/>
    </cofactor>
</comment>
<dbReference type="Proteomes" id="UP000783390">
    <property type="component" value="Unassembled WGS sequence"/>
</dbReference>
<keyword evidence="3" id="KW-0285">Flavoprotein</keyword>
<dbReference type="InterPro" id="IPR016169">
    <property type="entry name" value="FAD-bd_PCMH_sub2"/>
</dbReference>
<gene>
    <name evidence="7" type="ORF">J2Z53_000655</name>
</gene>
<dbReference type="Gene3D" id="3.30.465.10">
    <property type="match status" value="1"/>
</dbReference>
<organism evidence="7 8">
    <name type="scientific">Clostridium moniliforme</name>
    <dbReference type="NCBI Taxonomy" id="39489"/>
    <lineage>
        <taxon>Bacteria</taxon>
        <taxon>Bacillati</taxon>
        <taxon>Bacillota</taxon>
        <taxon>Clostridia</taxon>
        <taxon>Eubacteriales</taxon>
        <taxon>Clostridiaceae</taxon>
        <taxon>Clostridium</taxon>
    </lineage>
</organism>
<dbReference type="PANTHER" id="PTHR42973">
    <property type="entry name" value="BINDING OXIDOREDUCTASE, PUTATIVE (AFU_ORTHOLOGUE AFUA_1G17690)-RELATED"/>
    <property type="match status" value="1"/>
</dbReference>
<keyword evidence="4" id="KW-0274">FAD</keyword>
<evidence type="ECO:0000259" key="6">
    <source>
        <dbReference type="PROSITE" id="PS51387"/>
    </source>
</evidence>
<dbReference type="InterPro" id="IPR050416">
    <property type="entry name" value="FAD-linked_Oxidoreductase"/>
</dbReference>
<evidence type="ECO:0000313" key="8">
    <source>
        <dbReference type="Proteomes" id="UP000783390"/>
    </source>
</evidence>
<dbReference type="InterPro" id="IPR036318">
    <property type="entry name" value="FAD-bd_PCMH-like_sf"/>
</dbReference>
<keyword evidence="5" id="KW-0560">Oxidoreductase</keyword>
<evidence type="ECO:0000256" key="5">
    <source>
        <dbReference type="ARBA" id="ARBA00023002"/>
    </source>
</evidence>
<comment type="similarity">
    <text evidence="2">Belongs to the oxygen-dependent FAD-linked oxidoreductase family.</text>
</comment>
<dbReference type="InterPro" id="IPR006094">
    <property type="entry name" value="Oxid_FAD_bind_N"/>
</dbReference>
<dbReference type="PROSITE" id="PS51387">
    <property type="entry name" value="FAD_PCMH"/>
    <property type="match status" value="1"/>
</dbReference>
<accession>A0ABS4EYK6</accession>
<reference evidence="7 8" key="1">
    <citation type="submission" date="2021-03" db="EMBL/GenBank/DDBJ databases">
        <title>Genomic Encyclopedia of Type Strains, Phase IV (KMG-IV): sequencing the most valuable type-strain genomes for metagenomic binning, comparative biology and taxonomic classification.</title>
        <authorList>
            <person name="Goeker M."/>
        </authorList>
    </citation>
    <scope>NUCLEOTIDE SEQUENCE [LARGE SCALE GENOMIC DNA]</scope>
    <source>
        <strain evidence="7 8">DSM 3984</strain>
    </source>
</reference>
<dbReference type="PANTHER" id="PTHR42973:SF39">
    <property type="entry name" value="FAD-BINDING PCMH-TYPE DOMAIN-CONTAINING PROTEIN"/>
    <property type="match status" value="1"/>
</dbReference>
<evidence type="ECO:0000256" key="4">
    <source>
        <dbReference type="ARBA" id="ARBA00022827"/>
    </source>
</evidence>
<dbReference type="RefSeq" id="WP_209795782.1">
    <property type="nucleotide sequence ID" value="NZ_JAGGJZ010000001.1"/>
</dbReference>
<feature type="domain" description="FAD-binding PCMH-type" evidence="6">
    <location>
        <begin position="32"/>
        <end position="203"/>
    </location>
</feature>
<dbReference type="Gene3D" id="3.40.462.20">
    <property type="match status" value="1"/>
</dbReference>
<comment type="caution">
    <text evidence="7">The sequence shown here is derived from an EMBL/GenBank/DDBJ whole genome shotgun (WGS) entry which is preliminary data.</text>
</comment>
<dbReference type="InterPro" id="IPR012951">
    <property type="entry name" value="BBE"/>
</dbReference>
<proteinExistence type="inferred from homology"/>
<evidence type="ECO:0000313" key="7">
    <source>
        <dbReference type="EMBL" id="MBP1889076.1"/>
    </source>
</evidence>
<evidence type="ECO:0000256" key="3">
    <source>
        <dbReference type="ARBA" id="ARBA00022630"/>
    </source>
</evidence>
<dbReference type="EMBL" id="JAGGJZ010000001">
    <property type="protein sequence ID" value="MBP1889076.1"/>
    <property type="molecule type" value="Genomic_DNA"/>
</dbReference>
<keyword evidence="8" id="KW-1185">Reference proteome</keyword>
<dbReference type="Pfam" id="PF01565">
    <property type="entry name" value="FAD_binding_4"/>
    <property type="match status" value="1"/>
</dbReference>
<dbReference type="SUPFAM" id="SSF56176">
    <property type="entry name" value="FAD-binding/transporter-associated domain-like"/>
    <property type="match status" value="1"/>
</dbReference>
<protein>
    <recommendedName>
        <fullName evidence="6">FAD-binding PCMH-type domain-containing protein</fullName>
    </recommendedName>
</protein>
<evidence type="ECO:0000256" key="1">
    <source>
        <dbReference type="ARBA" id="ARBA00001974"/>
    </source>
</evidence>
<name>A0ABS4EYK6_9CLOT</name>
<dbReference type="InterPro" id="IPR016166">
    <property type="entry name" value="FAD-bd_PCMH"/>
</dbReference>
<dbReference type="Pfam" id="PF08031">
    <property type="entry name" value="BBE"/>
    <property type="match status" value="1"/>
</dbReference>
<evidence type="ECO:0000256" key="2">
    <source>
        <dbReference type="ARBA" id="ARBA00005466"/>
    </source>
</evidence>
<sequence length="452" mass="52182">MEKFNYGKLTGELIKRGDFKYEDARRAWNRAIQKYPLAFIYCKKKEDVINAILFSKENNIPFRIRSGCHNYEGYSTGNDVLVIDISRMNNIYIDEKNNKVTIEGGIRNRELYEALGALGYPFPGGGCPTVGVVGLALGGGWGYSSRIFGLACDSLVELELVDYCGKTIVANENINKDLFWACRGGGNGNFGVVTSMTFNIPKKIDMATLISIDYRDIDIEENIELIEVIQREFKTLDRRINLKVAIYNSKENGRGVKITGIFYGDKKEAHEILKPFKNCVSKFNFNLDYRRVVEINREIQDSHPPYEKYKSTGRFVFRDYNKEEIRNIINLVGNRAEGSVYSAISFYGLGGAVCDKEKDSTAFYYRDAKFIMGLQSVWEEDEFAEVNKEWVREKFLYIKKITNGSFVNFPFAELKDYEREYYGENINELRKIKLKYDPYNIFKFPQVIKSEK</sequence>